<keyword evidence="4" id="KW-1185">Reference proteome</keyword>
<name>A0A6V8KBB7_9ACTN</name>
<dbReference type="GO" id="GO:0020037">
    <property type="term" value="F:heme binding"/>
    <property type="evidence" value="ECO:0007669"/>
    <property type="project" value="InterPro"/>
</dbReference>
<keyword evidence="2" id="KW-0408">Iron</keyword>
<dbReference type="GO" id="GO:0036199">
    <property type="term" value="F:cholest-4-en-3-one 26-monooxygenase activity"/>
    <property type="evidence" value="ECO:0007669"/>
    <property type="project" value="TreeGrafter"/>
</dbReference>
<dbReference type="GO" id="GO:0008395">
    <property type="term" value="F:steroid hydroxylase activity"/>
    <property type="evidence" value="ECO:0007669"/>
    <property type="project" value="TreeGrafter"/>
</dbReference>
<evidence type="ECO:0000313" key="3">
    <source>
        <dbReference type="EMBL" id="GFJ81054.1"/>
    </source>
</evidence>
<evidence type="ECO:0000256" key="2">
    <source>
        <dbReference type="RuleBase" id="RU000461"/>
    </source>
</evidence>
<dbReference type="InterPro" id="IPR002397">
    <property type="entry name" value="Cyt_P450_B"/>
</dbReference>
<proteinExistence type="inferred from homology"/>
<dbReference type="Gene3D" id="1.10.630.10">
    <property type="entry name" value="Cytochrome P450"/>
    <property type="match status" value="1"/>
</dbReference>
<keyword evidence="2" id="KW-0560">Oxidoreductase</keyword>
<gene>
    <name evidence="3" type="ORF">Phou_052340</name>
</gene>
<dbReference type="PROSITE" id="PS00086">
    <property type="entry name" value="CYTOCHROME_P450"/>
    <property type="match status" value="1"/>
</dbReference>
<reference evidence="3 4" key="1">
    <citation type="submission" date="2020-03" db="EMBL/GenBank/DDBJ databases">
        <title>Whole genome shotgun sequence of Phytohabitans houttuyneae NBRC 108639.</title>
        <authorList>
            <person name="Komaki H."/>
            <person name="Tamura T."/>
        </authorList>
    </citation>
    <scope>NUCLEOTIDE SEQUENCE [LARGE SCALE GENOMIC DNA]</scope>
    <source>
        <strain evidence="3 4">NBRC 108639</strain>
    </source>
</reference>
<keyword evidence="2" id="KW-0503">Monooxygenase</keyword>
<keyword evidence="2" id="KW-0349">Heme</keyword>
<dbReference type="PANTHER" id="PTHR46696">
    <property type="entry name" value="P450, PUTATIVE (EUROFUNG)-RELATED"/>
    <property type="match status" value="1"/>
</dbReference>
<dbReference type="PRINTS" id="PR00359">
    <property type="entry name" value="BP450"/>
</dbReference>
<dbReference type="GO" id="GO:0006707">
    <property type="term" value="P:cholesterol catabolic process"/>
    <property type="evidence" value="ECO:0007669"/>
    <property type="project" value="TreeGrafter"/>
</dbReference>
<sequence>MKITSPAPDTPVDLATVDLFDPDRYRDGCQHAVWRSLRRQAPVWRQRAANGSDFWSVTRHADCVRVLRDTETFSSEDGTILASVGIGDSAGGLTITLMDPPRHTDVRRPAMRLLGRSGVQRRMQLVSDRVAQLVAPFVADAGGDFALMARRLPMAMFGDLMGVPEELWDGIAYWSTVSIAPEDAEYRAGRSVEETMRSAHHELFTLLTEALRYRRRHPGDDLLTVLPRLRLDGRPMSDRQVMLNCYSYLLGAHSTSPHVAGHTLMVLMRRPDLWAAVAADPELIGPLVEEGVRWASPTHHLVRRVARDTQLGDVPMAEGDWVCAWVASANRDEAVFDRPYEFLLDRRPNPHLGFGAGPHFCIGTPLSRVALTLLFGHLIRPGVEVTAAGEPAHLRSNWINGLTHMPIAYRELNHANHTDSR</sequence>
<keyword evidence="2" id="KW-0479">Metal-binding</keyword>
<dbReference type="EMBL" id="BLPF01000002">
    <property type="protein sequence ID" value="GFJ81054.1"/>
    <property type="molecule type" value="Genomic_DNA"/>
</dbReference>
<evidence type="ECO:0000256" key="1">
    <source>
        <dbReference type="ARBA" id="ARBA00010617"/>
    </source>
</evidence>
<dbReference type="AlphaFoldDB" id="A0A6V8KBB7"/>
<dbReference type="InterPro" id="IPR017972">
    <property type="entry name" value="Cyt_P450_CS"/>
</dbReference>
<reference evidence="3 4" key="2">
    <citation type="submission" date="2020-03" db="EMBL/GenBank/DDBJ databases">
        <authorList>
            <person name="Ichikawa N."/>
            <person name="Kimura A."/>
            <person name="Kitahashi Y."/>
            <person name="Uohara A."/>
        </authorList>
    </citation>
    <scope>NUCLEOTIDE SEQUENCE [LARGE SCALE GENOMIC DNA]</scope>
    <source>
        <strain evidence="3 4">NBRC 108639</strain>
    </source>
</reference>
<dbReference type="GO" id="GO:0005506">
    <property type="term" value="F:iron ion binding"/>
    <property type="evidence" value="ECO:0007669"/>
    <property type="project" value="InterPro"/>
</dbReference>
<dbReference type="InterPro" id="IPR001128">
    <property type="entry name" value="Cyt_P450"/>
</dbReference>
<dbReference type="SUPFAM" id="SSF48264">
    <property type="entry name" value="Cytochrome P450"/>
    <property type="match status" value="1"/>
</dbReference>
<accession>A0A6V8KBB7</accession>
<comment type="caution">
    <text evidence="3">The sequence shown here is derived from an EMBL/GenBank/DDBJ whole genome shotgun (WGS) entry which is preliminary data.</text>
</comment>
<dbReference type="RefSeq" id="WP_173059679.1">
    <property type="nucleotide sequence ID" value="NZ_BAABGO010000026.1"/>
</dbReference>
<evidence type="ECO:0000313" key="4">
    <source>
        <dbReference type="Proteomes" id="UP000482800"/>
    </source>
</evidence>
<dbReference type="InterPro" id="IPR036396">
    <property type="entry name" value="Cyt_P450_sf"/>
</dbReference>
<dbReference type="Proteomes" id="UP000482800">
    <property type="component" value="Unassembled WGS sequence"/>
</dbReference>
<protein>
    <submittedName>
        <fullName evidence="3">Cytochrome P450</fullName>
    </submittedName>
</protein>
<organism evidence="3 4">
    <name type="scientific">Phytohabitans houttuyneae</name>
    <dbReference type="NCBI Taxonomy" id="1076126"/>
    <lineage>
        <taxon>Bacteria</taxon>
        <taxon>Bacillati</taxon>
        <taxon>Actinomycetota</taxon>
        <taxon>Actinomycetes</taxon>
        <taxon>Micromonosporales</taxon>
        <taxon>Micromonosporaceae</taxon>
    </lineage>
</organism>
<comment type="similarity">
    <text evidence="1 2">Belongs to the cytochrome P450 family.</text>
</comment>
<dbReference type="PANTHER" id="PTHR46696:SF4">
    <property type="entry name" value="BIOTIN BIOSYNTHESIS CYTOCHROME P450"/>
    <property type="match status" value="1"/>
</dbReference>
<dbReference type="Pfam" id="PF00067">
    <property type="entry name" value="p450"/>
    <property type="match status" value="1"/>
</dbReference>